<reference evidence="2" key="1">
    <citation type="submission" date="2022-11" db="EMBL/GenBank/DDBJ databases">
        <title>Genome Resource of Sclerotinia nivalis Strain SnTB1, a Plant Pathogen Isolated from American Ginseng.</title>
        <authorList>
            <person name="Fan S."/>
        </authorList>
    </citation>
    <scope>NUCLEOTIDE SEQUENCE</scope>
    <source>
        <strain evidence="2">SnTB1</strain>
    </source>
</reference>
<comment type="caution">
    <text evidence="2">The sequence shown here is derived from an EMBL/GenBank/DDBJ whole genome shotgun (WGS) entry which is preliminary data.</text>
</comment>
<dbReference type="Proteomes" id="UP001152300">
    <property type="component" value="Unassembled WGS sequence"/>
</dbReference>
<proteinExistence type="predicted"/>
<gene>
    <name evidence="2" type="ORF">OCU04_006609</name>
</gene>
<evidence type="ECO:0000313" key="3">
    <source>
        <dbReference type="Proteomes" id="UP001152300"/>
    </source>
</evidence>
<sequence>MVSSSFSDMMESPYHPDHIFGDEDTWYDAPAGLPEQEIEEYFDALEEQDVLFGLSRNKYVINPKQNYYPVLPTVTLHNEIVVFVTAENFRSDAAEYIHLKRLSDQLVDLQEDHERGINMEDRMIDTLVKKLSAVKETLYELDNVYTGSDCKRKRDLIVDKINACSKTKERLEREYIDTMSMLAKEAEAIRAKWTKERNDRGAQLALQQQRAQKLDTQSRLDGALKREAQLEGRMDGLKADNYWLEIRMEKFEAGYKNLRRLQNGTLGEYNERLDRVIEQRDRQRYRAQKFKSHLKVHRDAIILERRHRDQIRNTSDAYLRELHEEKSRVRELEVEVNQQASRMQQQARWINELETRGMRGEVFNRERGIWETSRATHKRRLKECDEVDRCTEEREVKRRRLH</sequence>
<accession>A0A9X0DKP3</accession>
<protein>
    <submittedName>
        <fullName evidence="2">Uncharacterized protein</fullName>
    </submittedName>
</protein>
<keyword evidence="3" id="KW-1185">Reference proteome</keyword>
<dbReference type="AlphaFoldDB" id="A0A9X0DKP3"/>
<organism evidence="2 3">
    <name type="scientific">Sclerotinia nivalis</name>
    <dbReference type="NCBI Taxonomy" id="352851"/>
    <lineage>
        <taxon>Eukaryota</taxon>
        <taxon>Fungi</taxon>
        <taxon>Dikarya</taxon>
        <taxon>Ascomycota</taxon>
        <taxon>Pezizomycotina</taxon>
        <taxon>Leotiomycetes</taxon>
        <taxon>Helotiales</taxon>
        <taxon>Sclerotiniaceae</taxon>
        <taxon>Sclerotinia</taxon>
    </lineage>
</organism>
<evidence type="ECO:0000313" key="2">
    <source>
        <dbReference type="EMBL" id="KAJ8064263.1"/>
    </source>
</evidence>
<evidence type="ECO:0000256" key="1">
    <source>
        <dbReference type="SAM" id="Coils"/>
    </source>
</evidence>
<keyword evidence="1" id="KW-0175">Coiled coil</keyword>
<feature type="coiled-coil region" evidence="1">
    <location>
        <begin position="315"/>
        <end position="342"/>
    </location>
</feature>
<name>A0A9X0DKP3_9HELO</name>
<dbReference type="OrthoDB" id="3535889at2759"/>
<dbReference type="EMBL" id="JAPEIS010000007">
    <property type="protein sequence ID" value="KAJ8064263.1"/>
    <property type="molecule type" value="Genomic_DNA"/>
</dbReference>